<name>A0AAV4SWZ3_9ARAC</name>
<reference evidence="1 2" key="1">
    <citation type="submission" date="2021-06" db="EMBL/GenBank/DDBJ databases">
        <title>Caerostris darwini draft genome.</title>
        <authorList>
            <person name="Kono N."/>
            <person name="Arakawa K."/>
        </authorList>
    </citation>
    <scope>NUCLEOTIDE SEQUENCE [LARGE SCALE GENOMIC DNA]</scope>
</reference>
<evidence type="ECO:0000313" key="1">
    <source>
        <dbReference type="EMBL" id="GIY37010.1"/>
    </source>
</evidence>
<comment type="caution">
    <text evidence="1">The sequence shown here is derived from an EMBL/GenBank/DDBJ whole genome shotgun (WGS) entry which is preliminary data.</text>
</comment>
<dbReference type="EMBL" id="BPLQ01008396">
    <property type="protein sequence ID" value="GIY37010.1"/>
    <property type="molecule type" value="Genomic_DNA"/>
</dbReference>
<keyword evidence="2" id="KW-1185">Reference proteome</keyword>
<organism evidence="1 2">
    <name type="scientific">Caerostris darwini</name>
    <dbReference type="NCBI Taxonomy" id="1538125"/>
    <lineage>
        <taxon>Eukaryota</taxon>
        <taxon>Metazoa</taxon>
        <taxon>Ecdysozoa</taxon>
        <taxon>Arthropoda</taxon>
        <taxon>Chelicerata</taxon>
        <taxon>Arachnida</taxon>
        <taxon>Araneae</taxon>
        <taxon>Araneomorphae</taxon>
        <taxon>Entelegynae</taxon>
        <taxon>Araneoidea</taxon>
        <taxon>Araneidae</taxon>
        <taxon>Caerostris</taxon>
    </lineage>
</organism>
<accession>A0AAV4SWZ3</accession>
<proteinExistence type="predicted"/>
<protein>
    <submittedName>
        <fullName evidence="1">Uncharacterized protein</fullName>
    </submittedName>
</protein>
<dbReference type="Proteomes" id="UP001054837">
    <property type="component" value="Unassembled WGS sequence"/>
</dbReference>
<gene>
    <name evidence="1" type="ORF">CDAR_306291</name>
</gene>
<evidence type="ECO:0000313" key="2">
    <source>
        <dbReference type="Proteomes" id="UP001054837"/>
    </source>
</evidence>
<sequence>MWAKHSRMPTTAADASEKWPIRIATLCRTVPVRACSIETTLTTPVPAISAGYYRRCPSGTQHSSFFLLLRFHLNTLSDGMFSVAHLDSLLTKAPSCLLRGLGTKDCHRFLSRQNNF</sequence>
<dbReference type="AlphaFoldDB" id="A0AAV4SWZ3"/>